<dbReference type="Pfam" id="PF02302">
    <property type="entry name" value="PTS_IIB"/>
    <property type="match status" value="1"/>
</dbReference>
<dbReference type="RefSeq" id="WP_051550696.1">
    <property type="nucleotide sequence ID" value="NZ_JNKN01000012.1"/>
</dbReference>
<dbReference type="GO" id="GO:0009401">
    <property type="term" value="P:phosphoenolpyruvate-dependent sugar phosphotransferase system"/>
    <property type="evidence" value="ECO:0007669"/>
    <property type="project" value="UniProtKB-KW"/>
</dbReference>
<dbReference type="InterPro" id="IPR036095">
    <property type="entry name" value="PTS_EIIB-like_sf"/>
</dbReference>
<accession>A0A0R2HBE1</accession>
<feature type="modified residue" description="Phosphocysteine; by EIIA" evidence="7">
    <location>
        <position position="99"/>
    </location>
</feature>
<keyword evidence="5" id="KW-0598">Phosphotransferase system</keyword>
<evidence type="ECO:0000256" key="7">
    <source>
        <dbReference type="PROSITE-ProRule" id="PRU00423"/>
    </source>
</evidence>
<dbReference type="InterPro" id="IPR003501">
    <property type="entry name" value="PTS_EIIB_2/3"/>
</dbReference>
<keyword evidence="3" id="KW-0762">Sugar transport</keyword>
<keyword evidence="1" id="KW-0813">Transport</keyword>
<dbReference type="PATRIC" id="fig|1410657.5.peg.281"/>
<dbReference type="AlphaFoldDB" id="A0A0R2HBE1"/>
<dbReference type="SUPFAM" id="SSF52794">
    <property type="entry name" value="PTS system IIB component-like"/>
    <property type="match status" value="1"/>
</dbReference>
<keyword evidence="6" id="KW-0418">Kinase</keyword>
<evidence type="ECO:0000313" key="9">
    <source>
        <dbReference type="EMBL" id="KRN50258.1"/>
    </source>
</evidence>
<evidence type="ECO:0000256" key="1">
    <source>
        <dbReference type="ARBA" id="ARBA00022448"/>
    </source>
</evidence>
<dbReference type="InterPro" id="IPR051819">
    <property type="entry name" value="PTS_sugar-specific_EIIB"/>
</dbReference>
<keyword evidence="4" id="KW-0808">Transferase</keyword>
<evidence type="ECO:0000313" key="10">
    <source>
        <dbReference type="Proteomes" id="UP000051841"/>
    </source>
</evidence>
<gene>
    <name evidence="9" type="ORF">IV49_GL000268</name>
</gene>
<dbReference type="Proteomes" id="UP000051841">
    <property type="component" value="Unassembled WGS sequence"/>
</dbReference>
<evidence type="ECO:0000256" key="4">
    <source>
        <dbReference type="ARBA" id="ARBA00022679"/>
    </source>
</evidence>
<sequence length="192" mass="22872">MKANIDIFKKWMHYQIISNALWQYEEYDNKIVITYHDCKAEIHVYGDIIEESIKKNEENIFYLFYSFNDYAHGKKMFNVFIEYLSHQKQKKTHKILLSCSGGMTTSFFKTRMMEYLSLRHLHYEIDAAAVEDIDYIADQYDLILIAPQVRYSLSHIKQIAPQCHVEPIDPTVFASYNCTKLYEQIAAFYKMK</sequence>
<evidence type="ECO:0000256" key="3">
    <source>
        <dbReference type="ARBA" id="ARBA00022597"/>
    </source>
</evidence>
<dbReference type="GO" id="GO:0008982">
    <property type="term" value="F:protein-N(PI)-phosphohistidine-sugar phosphotransferase activity"/>
    <property type="evidence" value="ECO:0007669"/>
    <property type="project" value="InterPro"/>
</dbReference>
<evidence type="ECO:0000259" key="8">
    <source>
        <dbReference type="PROSITE" id="PS51100"/>
    </source>
</evidence>
<reference evidence="9 10" key="1">
    <citation type="journal article" date="2015" name="Genome Announc.">
        <title>Expanding the biotechnology potential of lactobacilli through comparative genomics of 213 strains and associated genera.</title>
        <authorList>
            <person name="Sun Z."/>
            <person name="Harris H.M."/>
            <person name="McCann A."/>
            <person name="Guo C."/>
            <person name="Argimon S."/>
            <person name="Zhang W."/>
            <person name="Yang X."/>
            <person name="Jeffery I.B."/>
            <person name="Cooney J.C."/>
            <person name="Kagawa T.F."/>
            <person name="Liu W."/>
            <person name="Song Y."/>
            <person name="Salvetti E."/>
            <person name="Wrobel A."/>
            <person name="Rasinkangas P."/>
            <person name="Parkhill J."/>
            <person name="Rea M.C."/>
            <person name="O'Sullivan O."/>
            <person name="Ritari J."/>
            <person name="Douillard F.P."/>
            <person name="Paul Ross R."/>
            <person name="Yang R."/>
            <person name="Briner A.E."/>
            <person name="Felis G.E."/>
            <person name="de Vos W.M."/>
            <person name="Barrangou R."/>
            <person name="Klaenhammer T.R."/>
            <person name="Caufield P.W."/>
            <person name="Cui Y."/>
            <person name="Zhang H."/>
            <person name="O'Toole P.W."/>
        </authorList>
    </citation>
    <scope>NUCLEOTIDE SEQUENCE [LARGE SCALE GENOMIC DNA]</scope>
    <source>
        <strain evidence="9 10">DSM 20405</strain>
    </source>
</reference>
<dbReference type="PANTHER" id="PTHR34581">
    <property type="entry name" value="PTS SYSTEM N,N'-DIACETYLCHITOBIOSE-SPECIFIC EIIB COMPONENT"/>
    <property type="match status" value="1"/>
</dbReference>
<organism evidence="9 10">
    <name type="scientific">Kandleria vitulina DSM 20405</name>
    <dbReference type="NCBI Taxonomy" id="1410657"/>
    <lineage>
        <taxon>Bacteria</taxon>
        <taxon>Bacillati</taxon>
        <taxon>Bacillota</taxon>
        <taxon>Erysipelotrichia</taxon>
        <taxon>Erysipelotrichales</taxon>
        <taxon>Coprobacillaceae</taxon>
        <taxon>Kandleria</taxon>
    </lineage>
</organism>
<name>A0A0R2HBE1_9FIRM</name>
<keyword evidence="2" id="KW-0597">Phosphoprotein</keyword>
<dbReference type="PANTHER" id="PTHR34581:SF2">
    <property type="entry name" value="PTS SYSTEM N,N'-DIACETYLCHITOBIOSE-SPECIFIC EIIB COMPONENT"/>
    <property type="match status" value="1"/>
</dbReference>
<dbReference type="PROSITE" id="PS51100">
    <property type="entry name" value="PTS_EIIB_TYPE_3"/>
    <property type="match status" value="1"/>
</dbReference>
<keyword evidence="10" id="KW-1185">Reference proteome</keyword>
<dbReference type="Gene3D" id="3.40.50.2300">
    <property type="match status" value="1"/>
</dbReference>
<feature type="domain" description="PTS EIIB type-3" evidence="8">
    <location>
        <begin position="92"/>
        <end position="192"/>
    </location>
</feature>
<proteinExistence type="predicted"/>
<protein>
    <recommendedName>
        <fullName evidence="8">PTS EIIB type-3 domain-containing protein</fullName>
    </recommendedName>
</protein>
<dbReference type="GO" id="GO:0016301">
    <property type="term" value="F:kinase activity"/>
    <property type="evidence" value="ECO:0007669"/>
    <property type="project" value="UniProtKB-KW"/>
</dbReference>
<evidence type="ECO:0000256" key="5">
    <source>
        <dbReference type="ARBA" id="ARBA00022683"/>
    </source>
</evidence>
<dbReference type="InterPro" id="IPR013012">
    <property type="entry name" value="PTS_EIIB_3"/>
</dbReference>
<comment type="caution">
    <text evidence="9">The sequence shown here is derived from an EMBL/GenBank/DDBJ whole genome shotgun (WGS) entry which is preliminary data.</text>
</comment>
<evidence type="ECO:0000256" key="6">
    <source>
        <dbReference type="ARBA" id="ARBA00022777"/>
    </source>
</evidence>
<dbReference type="EMBL" id="JQBL01000011">
    <property type="protein sequence ID" value="KRN50258.1"/>
    <property type="molecule type" value="Genomic_DNA"/>
</dbReference>
<evidence type="ECO:0000256" key="2">
    <source>
        <dbReference type="ARBA" id="ARBA00022553"/>
    </source>
</evidence>